<dbReference type="EMBL" id="JQHL01000013">
    <property type="protein sequence ID" value="KFX16085.1"/>
    <property type="molecule type" value="Genomic_DNA"/>
</dbReference>
<feature type="initiator methionine" description="Removed" evidence="10">
    <location>
        <position position="1"/>
    </location>
</feature>
<proteinExistence type="inferred from homology"/>
<evidence type="ECO:0000256" key="5">
    <source>
        <dbReference type="ARBA" id="ARBA00022490"/>
    </source>
</evidence>
<dbReference type="Pfam" id="PF01380">
    <property type="entry name" value="SIS"/>
    <property type="match status" value="2"/>
</dbReference>
<dbReference type="PROSITE" id="PS51464">
    <property type="entry name" value="SIS"/>
    <property type="match status" value="2"/>
</dbReference>
<dbReference type="CDD" id="cd05008">
    <property type="entry name" value="SIS_GlmS_GlmD_1"/>
    <property type="match status" value="1"/>
</dbReference>
<evidence type="ECO:0000259" key="11">
    <source>
        <dbReference type="PROSITE" id="PS51278"/>
    </source>
</evidence>
<keyword evidence="9" id="KW-0315">Glutamine amidotransferase</keyword>
<comment type="function">
    <text evidence="10">Catalyzes the first step in hexosamine metabolism, converting fructose-6P into glucosamine-6P using glutamine as a nitrogen source.</text>
</comment>
<dbReference type="GO" id="GO:0006047">
    <property type="term" value="P:UDP-N-acetylglucosamine metabolic process"/>
    <property type="evidence" value="ECO:0007669"/>
    <property type="project" value="TreeGrafter"/>
</dbReference>
<dbReference type="eggNOG" id="COG0449">
    <property type="taxonomic scope" value="Bacteria"/>
</dbReference>
<dbReference type="GO" id="GO:0097367">
    <property type="term" value="F:carbohydrate derivative binding"/>
    <property type="evidence" value="ECO:0007669"/>
    <property type="project" value="InterPro"/>
</dbReference>
<keyword evidence="5 10" id="KW-0963">Cytoplasm</keyword>
<dbReference type="AlphaFoldDB" id="A0A093REI0"/>
<evidence type="ECO:0000313" key="14">
    <source>
        <dbReference type="EMBL" id="KFX16085.1"/>
    </source>
</evidence>
<dbReference type="FunFam" id="3.40.50.10490:FF:000001">
    <property type="entry name" value="Glutamine--fructose-6-phosphate aminotransferase [isomerizing]"/>
    <property type="match status" value="1"/>
</dbReference>
<evidence type="ECO:0000256" key="6">
    <source>
        <dbReference type="ARBA" id="ARBA00022576"/>
    </source>
</evidence>
<evidence type="ECO:0000256" key="9">
    <source>
        <dbReference type="ARBA" id="ARBA00022962"/>
    </source>
</evidence>
<keyword evidence="6 10" id="KW-0032">Aminotransferase</keyword>
<evidence type="ECO:0000313" key="16">
    <source>
        <dbReference type="Proteomes" id="UP000032874"/>
    </source>
</evidence>
<dbReference type="RefSeq" id="WP_039307663.1">
    <property type="nucleotide sequence ID" value="NZ_JAODTE010000010.1"/>
</dbReference>
<accession>A0A093REI0</accession>
<dbReference type="Gene3D" id="3.40.50.10490">
    <property type="entry name" value="Glucose-6-phosphate isomerase like protein, domain 1"/>
    <property type="match status" value="2"/>
</dbReference>
<dbReference type="SUPFAM" id="SSF56235">
    <property type="entry name" value="N-terminal nucleophile aminohydrolases (Ntn hydrolases)"/>
    <property type="match status" value="1"/>
</dbReference>
<dbReference type="Proteomes" id="UP000032874">
    <property type="component" value="Unassembled WGS sequence"/>
</dbReference>
<evidence type="ECO:0000256" key="8">
    <source>
        <dbReference type="ARBA" id="ARBA00022737"/>
    </source>
</evidence>
<dbReference type="HAMAP" id="MF_00164">
    <property type="entry name" value="GlmS"/>
    <property type="match status" value="1"/>
</dbReference>
<dbReference type="InterPro" id="IPR005855">
    <property type="entry name" value="GFAT"/>
</dbReference>
<dbReference type="InterPro" id="IPR017932">
    <property type="entry name" value="GATase_2_dom"/>
</dbReference>
<dbReference type="PANTHER" id="PTHR10937">
    <property type="entry name" value="GLUCOSAMINE--FRUCTOSE-6-PHOSPHATE AMINOTRANSFERASE, ISOMERIZING"/>
    <property type="match status" value="1"/>
</dbReference>
<dbReference type="GO" id="GO:0006002">
    <property type="term" value="P:fructose 6-phosphate metabolic process"/>
    <property type="evidence" value="ECO:0007669"/>
    <property type="project" value="TreeGrafter"/>
</dbReference>
<evidence type="ECO:0000259" key="12">
    <source>
        <dbReference type="PROSITE" id="PS51464"/>
    </source>
</evidence>
<evidence type="ECO:0000256" key="7">
    <source>
        <dbReference type="ARBA" id="ARBA00022679"/>
    </source>
</evidence>
<dbReference type="Proteomes" id="UP000032869">
    <property type="component" value="Unassembled WGS sequence"/>
</dbReference>
<dbReference type="GO" id="GO:0005829">
    <property type="term" value="C:cytosol"/>
    <property type="evidence" value="ECO:0007669"/>
    <property type="project" value="TreeGrafter"/>
</dbReference>
<sequence>MCGIVGAVAQRDVAEILLEGLRRLEYRGYDSAGLAVVDSEGHVARLRRLGKVQMLSQAADEHELHGGTGIAHTRWATHGEPSEENAHPHISEHITIVHNGIIENHEPLRELMIGRGYRFVSETDTEVVAHLVHFEQQQNGGTLVEVVKRVIPQLRGAYGMVVLDNRDPSVLVAARSGSPLVIGRGVGENFIASDQLALLPVTRRFMFLEEGDVAEITRRDVRVFDKSGQLATREEIESKVNYDAGDKGAYRHYMQKEIYEQPMAIKNTLEGRFSHGEINLSELGSKADELLAKVEHVQIIACGTSYNSGMVSRYWFEALAGIPCDVEIASEFRYRKPAVRKNSLMITLSQSGETADTLAALRLSKELGYLGSLAICNVAGSSLVRESDMALMTKAGVEIGVASTKAFTTQLTVLLMLVARVGRLRGMDAQIEHDIVHGLQALPARIEQMLSQDKLIESLAEGFSDKHHALFLGRGDQYPIAMEGALKLKEISYIHAEAYAAGELKHGPLALIDADMPVVVVAPNNELLEKLKSNIEEVRARGGELYVFADEDAGFTSSENMKIIPLPHIEEVIAPIFYTVPLQLLSYHVALIKGTDVDQPRNLAKSVTVE</sequence>
<dbReference type="InterPro" id="IPR029055">
    <property type="entry name" value="Ntn_hydrolases_N"/>
</dbReference>
<keyword evidence="7 10" id="KW-0808">Transferase</keyword>
<protein>
    <recommendedName>
        <fullName evidence="4 10">Glutamine--fructose-6-phosphate aminotransferase [isomerizing]</fullName>
        <ecNumber evidence="3 10">2.6.1.16</ecNumber>
    </recommendedName>
    <alternativeName>
        <fullName evidence="10">D-fructose-6-phosphate amidotransferase</fullName>
    </alternativeName>
    <alternativeName>
        <fullName evidence="10">GFAT</fullName>
    </alternativeName>
    <alternativeName>
        <fullName evidence="10">Glucosamine-6-phosphate synthase</fullName>
    </alternativeName>
    <alternativeName>
        <fullName evidence="10">Hexosephosphate aminotransferase</fullName>
    </alternativeName>
    <alternativeName>
        <fullName evidence="10">L-glutamine--D-fructose-6-phosphate amidotransferase</fullName>
    </alternativeName>
</protein>
<dbReference type="SUPFAM" id="SSF53697">
    <property type="entry name" value="SIS domain"/>
    <property type="match status" value="1"/>
</dbReference>
<evidence type="ECO:0000313" key="13">
    <source>
        <dbReference type="EMBL" id="KFX01492.1"/>
    </source>
</evidence>
<dbReference type="Gene3D" id="3.60.20.10">
    <property type="entry name" value="Glutamine Phosphoribosylpyrophosphate, subunit 1, domain 1"/>
    <property type="match status" value="1"/>
</dbReference>
<feature type="active site" description="For Fru-6P isomerization activity" evidence="10">
    <location>
        <position position="605"/>
    </location>
</feature>
<keyword evidence="15" id="KW-1185">Reference proteome</keyword>
<organism evidence="13 16">
    <name type="scientific">Pectobacterium betavasculorum</name>
    <dbReference type="NCBI Taxonomy" id="55207"/>
    <lineage>
        <taxon>Bacteria</taxon>
        <taxon>Pseudomonadati</taxon>
        <taxon>Pseudomonadota</taxon>
        <taxon>Gammaproteobacteria</taxon>
        <taxon>Enterobacterales</taxon>
        <taxon>Pectobacteriaceae</taxon>
        <taxon>Pectobacterium</taxon>
    </lineage>
</organism>
<dbReference type="PANTHER" id="PTHR10937:SF0">
    <property type="entry name" value="GLUTAMINE--FRUCTOSE-6-PHOSPHATE TRANSAMINASE (ISOMERIZING)"/>
    <property type="match status" value="1"/>
</dbReference>
<evidence type="ECO:0000256" key="2">
    <source>
        <dbReference type="ARBA" id="ARBA00004496"/>
    </source>
</evidence>
<dbReference type="CDD" id="cd05009">
    <property type="entry name" value="SIS_GlmS_GlmD_2"/>
    <property type="match status" value="1"/>
</dbReference>
<dbReference type="NCBIfam" id="NF001484">
    <property type="entry name" value="PRK00331.1"/>
    <property type="match status" value="1"/>
</dbReference>
<evidence type="ECO:0000256" key="1">
    <source>
        <dbReference type="ARBA" id="ARBA00001031"/>
    </source>
</evidence>
<dbReference type="GO" id="GO:0005975">
    <property type="term" value="P:carbohydrate metabolic process"/>
    <property type="evidence" value="ECO:0007669"/>
    <property type="project" value="UniProtKB-UniRule"/>
</dbReference>
<comment type="subcellular location">
    <subcellularLocation>
        <location evidence="2 10">Cytoplasm</location>
    </subcellularLocation>
</comment>
<dbReference type="Pfam" id="PF13522">
    <property type="entry name" value="GATase_6"/>
    <property type="match status" value="1"/>
</dbReference>
<evidence type="ECO:0000256" key="4">
    <source>
        <dbReference type="ARBA" id="ARBA00016090"/>
    </source>
</evidence>
<dbReference type="NCBIfam" id="TIGR01135">
    <property type="entry name" value="glmS"/>
    <property type="match status" value="1"/>
</dbReference>
<feature type="domain" description="Glutamine amidotransferase type-2" evidence="11">
    <location>
        <begin position="2"/>
        <end position="219"/>
    </location>
</feature>
<evidence type="ECO:0000256" key="3">
    <source>
        <dbReference type="ARBA" id="ARBA00012916"/>
    </source>
</evidence>
<comment type="subunit">
    <text evidence="10">Homodimer.</text>
</comment>
<dbReference type="PROSITE" id="PS51278">
    <property type="entry name" value="GATASE_TYPE_2"/>
    <property type="match status" value="1"/>
</dbReference>
<feature type="domain" description="SIS" evidence="12">
    <location>
        <begin position="459"/>
        <end position="600"/>
    </location>
</feature>
<feature type="active site" description="Nucleophile; for GATase activity" evidence="10">
    <location>
        <position position="2"/>
    </location>
</feature>
<dbReference type="InterPro" id="IPR046348">
    <property type="entry name" value="SIS_dom_sf"/>
</dbReference>
<dbReference type="CDD" id="cd00714">
    <property type="entry name" value="GFAT"/>
    <property type="match status" value="1"/>
</dbReference>
<dbReference type="FunFam" id="3.60.20.10:FF:000006">
    <property type="entry name" value="Glutamine--fructose-6-phosphate aminotransferase [isomerizing]"/>
    <property type="match status" value="1"/>
</dbReference>
<evidence type="ECO:0000256" key="10">
    <source>
        <dbReference type="HAMAP-Rule" id="MF_00164"/>
    </source>
</evidence>
<comment type="catalytic activity">
    <reaction evidence="1 10">
        <text>D-fructose 6-phosphate + L-glutamine = D-glucosamine 6-phosphate + L-glutamate</text>
        <dbReference type="Rhea" id="RHEA:13237"/>
        <dbReference type="ChEBI" id="CHEBI:29985"/>
        <dbReference type="ChEBI" id="CHEBI:58359"/>
        <dbReference type="ChEBI" id="CHEBI:58725"/>
        <dbReference type="ChEBI" id="CHEBI:61527"/>
        <dbReference type="EC" id="2.6.1.16"/>
    </reaction>
</comment>
<keyword evidence="8" id="KW-0677">Repeat</keyword>
<dbReference type="OrthoDB" id="9761808at2"/>
<comment type="caution">
    <text evidence="13">The sequence shown here is derived from an EMBL/GenBank/DDBJ whole genome shotgun (WGS) entry which is preliminary data.</text>
</comment>
<feature type="domain" description="SIS" evidence="12">
    <location>
        <begin position="287"/>
        <end position="427"/>
    </location>
</feature>
<dbReference type="STRING" id="55207.KP22_18805"/>
<reference evidence="15 16" key="1">
    <citation type="submission" date="2014-08" db="EMBL/GenBank/DDBJ databases">
        <title>Genome sequences of NCPPB Pectobacterium isolates.</title>
        <authorList>
            <person name="Glover R.H."/>
            <person name="Sapp M."/>
            <person name="Elphinstone J."/>
        </authorList>
    </citation>
    <scope>NUCLEOTIDE SEQUENCE [LARGE SCALE GENOMIC DNA]</scope>
    <source>
        <strain evidence="14 15">NCPPB 2793</strain>
        <strain evidence="13 16">NCPPB 2795</strain>
    </source>
</reference>
<gene>
    <name evidence="10" type="primary">glmS</name>
    <name evidence="14" type="ORF">JV35_18015</name>
    <name evidence="13" type="ORF">KP22_18805</name>
</gene>
<dbReference type="InterPro" id="IPR047084">
    <property type="entry name" value="GFAT_N"/>
</dbReference>
<dbReference type="EC" id="2.6.1.16" evidence="3 10"/>
<dbReference type="InterPro" id="IPR001347">
    <property type="entry name" value="SIS_dom"/>
</dbReference>
<dbReference type="GO" id="GO:0004360">
    <property type="term" value="F:glutamine-fructose-6-phosphate transaminase (isomerizing) activity"/>
    <property type="evidence" value="ECO:0007669"/>
    <property type="project" value="UniProtKB-UniRule"/>
</dbReference>
<dbReference type="InterPro" id="IPR035466">
    <property type="entry name" value="GlmS/AgaS_SIS"/>
</dbReference>
<dbReference type="EMBL" id="JQHM01000015">
    <property type="protein sequence ID" value="KFX01492.1"/>
    <property type="molecule type" value="Genomic_DNA"/>
</dbReference>
<name>A0A093REI0_9GAMM</name>
<dbReference type="GO" id="GO:0006487">
    <property type="term" value="P:protein N-linked glycosylation"/>
    <property type="evidence" value="ECO:0007669"/>
    <property type="project" value="TreeGrafter"/>
</dbReference>
<evidence type="ECO:0000313" key="15">
    <source>
        <dbReference type="Proteomes" id="UP000032869"/>
    </source>
</evidence>
<dbReference type="InterPro" id="IPR035490">
    <property type="entry name" value="GlmS/FrlB_SIS"/>
</dbReference>